<organism evidence="8 9">
    <name type="scientific">Cymbomonas tetramitiformis</name>
    <dbReference type="NCBI Taxonomy" id="36881"/>
    <lineage>
        <taxon>Eukaryota</taxon>
        <taxon>Viridiplantae</taxon>
        <taxon>Chlorophyta</taxon>
        <taxon>Pyramimonadophyceae</taxon>
        <taxon>Pyramimonadales</taxon>
        <taxon>Pyramimonadaceae</taxon>
        <taxon>Cymbomonas</taxon>
    </lineage>
</organism>
<keyword evidence="2" id="KW-0285">Flavoprotein</keyword>
<dbReference type="SMART" id="SM00903">
    <property type="entry name" value="Flavin_Reduct"/>
    <property type="match status" value="1"/>
</dbReference>
<evidence type="ECO:0000256" key="1">
    <source>
        <dbReference type="ARBA" id="ARBA00001917"/>
    </source>
</evidence>
<proteinExistence type="inferred from homology"/>
<dbReference type="SUPFAM" id="SSF50475">
    <property type="entry name" value="FMN-binding split barrel"/>
    <property type="match status" value="1"/>
</dbReference>
<dbReference type="Gene3D" id="2.30.110.10">
    <property type="entry name" value="Electron Transport, Fmn-binding Protein, Chain A"/>
    <property type="match status" value="1"/>
</dbReference>
<sequence>MSSSSVVAFTLGASFASIASAVVFFLRARRQVQKVRGSPDQVVEVQPPHPTWTAGQKQPNPFGHSRTVSFRSTDVVGGSCYPLVISAYIPRPIALVSTISKNGVVNMAPFSYSGAMSHDPPIIAFSVCRKPGGMKKDTLDNIEENGEMVIHIMSEWFVNAANLTCSNFPPEQDEMKTAGLTPIPSVSVLPPRCEESAVQMECKLHSKQDIKNAAGKVTATLILAEVVMWHIHEDVYDDNSGQGPTTVKHDNLHVISRLGGNTYGTTTYVYDLPRPDRPKTGRKV</sequence>
<dbReference type="InterPro" id="IPR012349">
    <property type="entry name" value="Split_barrel_FMN-bd"/>
</dbReference>
<dbReference type="GO" id="GO:0010181">
    <property type="term" value="F:FMN binding"/>
    <property type="evidence" value="ECO:0007669"/>
    <property type="project" value="InterPro"/>
</dbReference>
<keyword evidence="3" id="KW-0288">FMN</keyword>
<gene>
    <name evidence="8" type="ORF">CYMTET_54766</name>
</gene>
<evidence type="ECO:0000256" key="5">
    <source>
        <dbReference type="SAM" id="MobiDB-lite"/>
    </source>
</evidence>
<keyword evidence="6" id="KW-0472">Membrane</keyword>
<feature type="transmembrane region" description="Helical" evidence="6">
    <location>
        <begin position="6"/>
        <end position="26"/>
    </location>
</feature>
<feature type="domain" description="Flavin reductase like" evidence="7">
    <location>
        <begin position="86"/>
        <end position="245"/>
    </location>
</feature>
<evidence type="ECO:0000313" key="8">
    <source>
        <dbReference type="EMBL" id="KAK3235010.1"/>
    </source>
</evidence>
<accession>A0AAE0BFP3</accession>
<dbReference type="EMBL" id="LGRX02035392">
    <property type="protein sequence ID" value="KAK3235010.1"/>
    <property type="molecule type" value="Genomic_DNA"/>
</dbReference>
<dbReference type="InterPro" id="IPR002563">
    <property type="entry name" value="Flavin_Rdtase-like_dom"/>
</dbReference>
<name>A0AAE0BFP3_9CHLO</name>
<dbReference type="Proteomes" id="UP001190700">
    <property type="component" value="Unassembled WGS sequence"/>
</dbReference>
<keyword evidence="6" id="KW-1133">Transmembrane helix</keyword>
<reference evidence="8 9" key="1">
    <citation type="journal article" date="2015" name="Genome Biol. Evol.">
        <title>Comparative Genomics of a Bacterivorous Green Alga Reveals Evolutionary Causalities and Consequences of Phago-Mixotrophic Mode of Nutrition.</title>
        <authorList>
            <person name="Burns J.A."/>
            <person name="Paasch A."/>
            <person name="Narechania A."/>
            <person name="Kim E."/>
        </authorList>
    </citation>
    <scope>NUCLEOTIDE SEQUENCE [LARGE SCALE GENOMIC DNA]</scope>
    <source>
        <strain evidence="8 9">PLY_AMNH</strain>
    </source>
</reference>
<dbReference type="AlphaFoldDB" id="A0AAE0BFP3"/>
<comment type="cofactor">
    <cofactor evidence="1">
        <name>FMN</name>
        <dbReference type="ChEBI" id="CHEBI:58210"/>
    </cofactor>
</comment>
<dbReference type="PANTHER" id="PTHR33798">
    <property type="entry name" value="FLAVOPROTEIN OXYGENASE"/>
    <property type="match status" value="1"/>
</dbReference>
<keyword evidence="9" id="KW-1185">Reference proteome</keyword>
<keyword evidence="6" id="KW-0812">Transmembrane</keyword>
<evidence type="ECO:0000256" key="3">
    <source>
        <dbReference type="ARBA" id="ARBA00022643"/>
    </source>
</evidence>
<comment type="similarity">
    <text evidence="4">Belongs to the flavoredoxin family.</text>
</comment>
<evidence type="ECO:0000313" key="9">
    <source>
        <dbReference type="Proteomes" id="UP001190700"/>
    </source>
</evidence>
<feature type="region of interest" description="Disordered" evidence="5">
    <location>
        <begin position="39"/>
        <end position="63"/>
    </location>
</feature>
<evidence type="ECO:0000256" key="6">
    <source>
        <dbReference type="SAM" id="Phobius"/>
    </source>
</evidence>
<evidence type="ECO:0000259" key="7">
    <source>
        <dbReference type="SMART" id="SM00903"/>
    </source>
</evidence>
<comment type="caution">
    <text evidence="8">The sequence shown here is derived from an EMBL/GenBank/DDBJ whole genome shotgun (WGS) entry which is preliminary data.</text>
</comment>
<dbReference type="PANTHER" id="PTHR33798:SF5">
    <property type="entry name" value="FLAVIN REDUCTASE LIKE DOMAIN-CONTAINING PROTEIN"/>
    <property type="match status" value="1"/>
</dbReference>
<dbReference type="Pfam" id="PF01613">
    <property type="entry name" value="Flavin_Reduct"/>
    <property type="match status" value="1"/>
</dbReference>
<evidence type="ECO:0000256" key="4">
    <source>
        <dbReference type="ARBA" id="ARBA00038054"/>
    </source>
</evidence>
<evidence type="ECO:0000256" key="2">
    <source>
        <dbReference type="ARBA" id="ARBA00022630"/>
    </source>
</evidence>
<protein>
    <recommendedName>
        <fullName evidence="7">Flavin reductase like domain-containing protein</fullName>
    </recommendedName>
</protein>